<dbReference type="OrthoDB" id="438440at2759"/>
<dbReference type="GO" id="GO:0016042">
    <property type="term" value="P:lipid catabolic process"/>
    <property type="evidence" value="ECO:0007669"/>
    <property type="project" value="InterPro"/>
</dbReference>
<feature type="region of interest" description="Disordered" evidence="1">
    <location>
        <begin position="33"/>
        <end position="68"/>
    </location>
</feature>
<sequence length="573" mass="63688">MAAATLAAATTATAAGMAMLLCIVLSQRRAGRRRGKEGPEKGIQCGGKAERRREAEMERRFSKRQAEPPATWQEAVATVAETIRFTYSETLGRWSIGDLAFGIKHHMRRQGLDVASVFAGSNCLKLEGPELMDELIYFTWLLDLCIVFSKKPFTVFMKCSDFCPEDILFKKQRAGLLKPAFTILRDKSSKCILLIIRGMHSIKDTLTAATGLVVPFCHSIQDENGATKVVLGYAHCGMVSAAQWIAKCAAPYLLKAVHLYPAYNIKCFSAACMTWDLAESGQNFVTTIINGSDLVPTFSLVSADNLRLEVAASSWLNDLRDQIQEPFTSCAKTISHQSQVVLRNAQHAALGLARCIDCLGILAWYEEEIAHHSSIPSKSDNYFDNIEHHESGSFVEQINHPSSSTNECCEGAAEETFAQTYDAIGVSTEEDMIEHELWNELEKELNRPDEDSLQNQEDIIDEEASLHGSVECKQPKSAEDIHFFPPGRIRHIVAVKVSDANSGRSVAGEPGIDMYETPRHLYGKIRLSPNMIKDHYMPVYKKMIELLIESLKKKESSSSTEKKNVNLSHSCVD</sequence>
<organism evidence="3 4">
    <name type="scientific">Apostasia shenzhenica</name>
    <dbReference type="NCBI Taxonomy" id="1088818"/>
    <lineage>
        <taxon>Eukaryota</taxon>
        <taxon>Viridiplantae</taxon>
        <taxon>Streptophyta</taxon>
        <taxon>Embryophyta</taxon>
        <taxon>Tracheophyta</taxon>
        <taxon>Spermatophyta</taxon>
        <taxon>Magnoliopsida</taxon>
        <taxon>Liliopsida</taxon>
        <taxon>Asparagales</taxon>
        <taxon>Orchidaceae</taxon>
        <taxon>Apostasioideae</taxon>
        <taxon>Apostasia</taxon>
    </lineage>
</organism>
<dbReference type="AlphaFoldDB" id="A0A2I0AS84"/>
<gene>
    <name evidence="3" type="ORF">AXF42_Ash013906</name>
</gene>
<dbReference type="Proteomes" id="UP000236161">
    <property type="component" value="Unassembled WGS sequence"/>
</dbReference>
<dbReference type="InterPro" id="IPR029058">
    <property type="entry name" value="AB_hydrolase_fold"/>
</dbReference>
<feature type="compositionally biased region" description="Basic and acidic residues" evidence="1">
    <location>
        <begin position="48"/>
        <end position="66"/>
    </location>
</feature>
<feature type="domain" description="Mono-/di-acylglycerol lipase N-terminal" evidence="2">
    <location>
        <begin position="69"/>
        <end position="132"/>
    </location>
</feature>
<evidence type="ECO:0000313" key="3">
    <source>
        <dbReference type="EMBL" id="PKA58400.1"/>
    </source>
</evidence>
<dbReference type="Pfam" id="PF03893">
    <property type="entry name" value="Lipase3_N"/>
    <property type="match status" value="1"/>
</dbReference>
<accession>A0A2I0AS84</accession>
<dbReference type="InterPro" id="IPR005592">
    <property type="entry name" value="Mono/diacylglycerol_lipase_N"/>
</dbReference>
<evidence type="ECO:0000259" key="2">
    <source>
        <dbReference type="Pfam" id="PF03893"/>
    </source>
</evidence>
<keyword evidence="4" id="KW-1185">Reference proteome</keyword>
<dbReference type="PANTHER" id="PTHR46023">
    <property type="entry name" value="LIPASE CLASS 3 PROTEIN-LIKE"/>
    <property type="match status" value="1"/>
</dbReference>
<proteinExistence type="predicted"/>
<reference evidence="3 4" key="1">
    <citation type="journal article" date="2017" name="Nature">
        <title>The Apostasia genome and the evolution of orchids.</title>
        <authorList>
            <person name="Zhang G.Q."/>
            <person name="Liu K.W."/>
            <person name="Li Z."/>
            <person name="Lohaus R."/>
            <person name="Hsiao Y.Y."/>
            <person name="Niu S.C."/>
            <person name="Wang J.Y."/>
            <person name="Lin Y.C."/>
            <person name="Xu Q."/>
            <person name="Chen L.J."/>
            <person name="Yoshida K."/>
            <person name="Fujiwara S."/>
            <person name="Wang Z.W."/>
            <person name="Zhang Y.Q."/>
            <person name="Mitsuda N."/>
            <person name="Wang M."/>
            <person name="Liu G.H."/>
            <person name="Pecoraro L."/>
            <person name="Huang H.X."/>
            <person name="Xiao X.J."/>
            <person name="Lin M."/>
            <person name="Wu X.Y."/>
            <person name="Wu W.L."/>
            <person name="Chen Y.Y."/>
            <person name="Chang S.B."/>
            <person name="Sakamoto S."/>
            <person name="Ohme-Takagi M."/>
            <person name="Yagi M."/>
            <person name="Zeng S.J."/>
            <person name="Shen C.Y."/>
            <person name="Yeh C.M."/>
            <person name="Luo Y.B."/>
            <person name="Tsai W.C."/>
            <person name="Van de Peer Y."/>
            <person name="Liu Z.J."/>
        </authorList>
    </citation>
    <scope>NUCLEOTIDE SEQUENCE [LARGE SCALE GENOMIC DNA]</scope>
    <source>
        <strain evidence="4">cv. Shenzhen</strain>
        <tissue evidence="3">Stem</tissue>
    </source>
</reference>
<dbReference type="PANTHER" id="PTHR46023:SF6">
    <property type="entry name" value="LIPASE CLASS 3 FAMILY PROTEIN"/>
    <property type="match status" value="1"/>
</dbReference>
<protein>
    <recommendedName>
        <fullName evidence="2">Mono-/di-acylglycerol lipase N-terminal domain-containing protein</fullName>
    </recommendedName>
</protein>
<name>A0A2I0AS84_9ASPA</name>
<evidence type="ECO:0000256" key="1">
    <source>
        <dbReference type="SAM" id="MobiDB-lite"/>
    </source>
</evidence>
<dbReference type="SUPFAM" id="SSF53474">
    <property type="entry name" value="alpha/beta-Hydrolases"/>
    <property type="match status" value="1"/>
</dbReference>
<evidence type="ECO:0000313" key="4">
    <source>
        <dbReference type="Proteomes" id="UP000236161"/>
    </source>
</evidence>
<dbReference type="EMBL" id="KZ451953">
    <property type="protein sequence ID" value="PKA58400.1"/>
    <property type="molecule type" value="Genomic_DNA"/>
</dbReference>
<dbReference type="Gene3D" id="3.40.50.1820">
    <property type="entry name" value="alpha/beta hydrolase"/>
    <property type="match status" value="1"/>
</dbReference>